<dbReference type="InterPro" id="IPR012902">
    <property type="entry name" value="N_methyl_site"/>
</dbReference>
<dbReference type="EMBL" id="MLQQ01000040">
    <property type="protein sequence ID" value="OIJ10284.1"/>
    <property type="molecule type" value="Genomic_DNA"/>
</dbReference>
<dbReference type="RefSeq" id="WP_071314048.1">
    <property type="nucleotide sequence ID" value="NZ_MLQQ01000040.1"/>
</dbReference>
<evidence type="ECO:0000256" key="1">
    <source>
        <dbReference type="ARBA" id="ARBA00004241"/>
    </source>
</evidence>
<proteinExistence type="predicted"/>
<dbReference type="GO" id="GO:0030420">
    <property type="term" value="P:establishment of competence for transformation"/>
    <property type="evidence" value="ECO:0007669"/>
    <property type="project" value="UniProtKB-KW"/>
</dbReference>
<keyword evidence="3" id="KW-0812">Transmembrane</keyword>
<sequence>MLKTDKGMTLVELLLAMAIFSIVITVIWAVLFQGLNYSDRLKNTSFMQQEANLFITSLTRIHQTAPENYTIIIDNNPNGTKITIESPGMVSTFSNTKYFYSLYTSGGLELQEVDNEDDYIFSYLSDEKHYIEVFPNRIDLPIKIVITDRENINSQVEVETIISKIRG</sequence>
<dbReference type="AlphaFoldDB" id="A0A1S2LD79"/>
<evidence type="ECO:0000313" key="4">
    <source>
        <dbReference type="EMBL" id="OIJ10284.1"/>
    </source>
</evidence>
<evidence type="ECO:0000256" key="2">
    <source>
        <dbReference type="ARBA" id="ARBA00023287"/>
    </source>
</evidence>
<comment type="caution">
    <text evidence="4">The sequence shown here is derived from an EMBL/GenBank/DDBJ whole genome shotgun (WGS) entry which is preliminary data.</text>
</comment>
<evidence type="ECO:0000313" key="5">
    <source>
        <dbReference type="Proteomes" id="UP000180098"/>
    </source>
</evidence>
<keyword evidence="3" id="KW-0472">Membrane</keyword>
<name>A0A1S2LD79_9BACI</name>
<gene>
    <name evidence="4" type="ORF">BKP35_14395</name>
</gene>
<dbReference type="SUPFAM" id="SSF54523">
    <property type="entry name" value="Pili subunits"/>
    <property type="match status" value="1"/>
</dbReference>
<feature type="transmembrane region" description="Helical" evidence="3">
    <location>
        <begin position="13"/>
        <end position="32"/>
    </location>
</feature>
<dbReference type="Proteomes" id="UP000180098">
    <property type="component" value="Unassembled WGS sequence"/>
</dbReference>
<keyword evidence="5" id="KW-1185">Reference proteome</keyword>
<keyword evidence="3" id="KW-1133">Transmembrane helix</keyword>
<protein>
    <recommendedName>
        <fullName evidence="6">Prepilin-type N-terminal cleavage/methylation domain-containing protein</fullName>
    </recommendedName>
</protein>
<reference evidence="4 5" key="1">
    <citation type="submission" date="2016-10" db="EMBL/GenBank/DDBJ databases">
        <title>Draft genome sequences of four alkaliphilic bacteria belonging to the Anaerobacillus genus.</title>
        <authorList>
            <person name="Bassil N.M."/>
            <person name="Lloyd J.R."/>
        </authorList>
    </citation>
    <scope>NUCLEOTIDE SEQUENCE [LARGE SCALE GENOMIC DNA]</scope>
    <source>
        <strain evidence="4 5">DSM 15340</strain>
    </source>
</reference>
<organism evidence="4 5">
    <name type="scientific">Anaerobacillus arseniciselenatis</name>
    <dbReference type="NCBI Taxonomy" id="85682"/>
    <lineage>
        <taxon>Bacteria</taxon>
        <taxon>Bacillati</taxon>
        <taxon>Bacillota</taxon>
        <taxon>Bacilli</taxon>
        <taxon>Bacillales</taxon>
        <taxon>Bacillaceae</taxon>
        <taxon>Anaerobacillus</taxon>
    </lineage>
</organism>
<accession>A0A1S2LD79</accession>
<comment type="subcellular location">
    <subcellularLocation>
        <location evidence="1">Cell surface</location>
    </subcellularLocation>
</comment>
<dbReference type="PROSITE" id="PS00409">
    <property type="entry name" value="PROKAR_NTER_METHYL"/>
    <property type="match status" value="1"/>
</dbReference>
<dbReference type="NCBIfam" id="TIGR02532">
    <property type="entry name" value="IV_pilin_GFxxxE"/>
    <property type="match status" value="1"/>
</dbReference>
<evidence type="ECO:0000256" key="3">
    <source>
        <dbReference type="SAM" id="Phobius"/>
    </source>
</evidence>
<dbReference type="GO" id="GO:0009986">
    <property type="term" value="C:cell surface"/>
    <property type="evidence" value="ECO:0007669"/>
    <property type="project" value="UniProtKB-SubCell"/>
</dbReference>
<dbReference type="InterPro" id="IPR045584">
    <property type="entry name" value="Pilin-like"/>
</dbReference>
<keyword evidence="2" id="KW-0178">Competence</keyword>
<evidence type="ECO:0008006" key="6">
    <source>
        <dbReference type="Google" id="ProtNLM"/>
    </source>
</evidence>
<dbReference type="Pfam" id="PF07963">
    <property type="entry name" value="N_methyl"/>
    <property type="match status" value="1"/>
</dbReference>